<dbReference type="Pfam" id="PF00651">
    <property type="entry name" value="BTB"/>
    <property type="match status" value="1"/>
</dbReference>
<organism evidence="3 4">
    <name type="scientific">Nephila pilipes</name>
    <name type="common">Giant wood spider</name>
    <name type="synonym">Nephila maculata</name>
    <dbReference type="NCBI Taxonomy" id="299642"/>
    <lineage>
        <taxon>Eukaryota</taxon>
        <taxon>Metazoa</taxon>
        <taxon>Ecdysozoa</taxon>
        <taxon>Arthropoda</taxon>
        <taxon>Chelicerata</taxon>
        <taxon>Arachnida</taxon>
        <taxon>Araneae</taxon>
        <taxon>Araneomorphae</taxon>
        <taxon>Entelegynae</taxon>
        <taxon>Araneoidea</taxon>
        <taxon>Nephilidae</taxon>
        <taxon>Nephila</taxon>
    </lineage>
</organism>
<dbReference type="InterPro" id="IPR000210">
    <property type="entry name" value="BTB/POZ_dom"/>
</dbReference>
<protein>
    <submittedName>
        <fullName evidence="3">Uncharacterized protein</fullName>
    </submittedName>
</protein>
<dbReference type="InterPro" id="IPR011333">
    <property type="entry name" value="SKP1/BTB/POZ_sf"/>
</dbReference>
<dbReference type="Proteomes" id="UP000887013">
    <property type="component" value="Unassembled WGS sequence"/>
</dbReference>
<dbReference type="PANTHER" id="PTHR24413">
    <property type="entry name" value="SPECKLE-TYPE POZ PROTEIN"/>
    <property type="match status" value="1"/>
</dbReference>
<evidence type="ECO:0000313" key="3">
    <source>
        <dbReference type="EMBL" id="GFU35966.1"/>
    </source>
</evidence>
<feature type="domain" description="BTB" evidence="1">
    <location>
        <begin position="340"/>
        <end position="407"/>
    </location>
</feature>
<dbReference type="Gene3D" id="3.30.710.10">
    <property type="entry name" value="Potassium Channel Kv1.1, Chain A"/>
    <property type="match status" value="1"/>
</dbReference>
<dbReference type="GO" id="GO:0030163">
    <property type="term" value="P:protein catabolic process"/>
    <property type="evidence" value="ECO:0007669"/>
    <property type="project" value="UniProtKB-ARBA"/>
</dbReference>
<dbReference type="PROSITE" id="PS50144">
    <property type="entry name" value="MATH"/>
    <property type="match status" value="1"/>
</dbReference>
<dbReference type="AlphaFoldDB" id="A0A8X6UP59"/>
<comment type="caution">
    <text evidence="3">The sequence shown here is derived from an EMBL/GenBank/DDBJ whole genome shotgun (WGS) entry which is preliminary data.</text>
</comment>
<dbReference type="OrthoDB" id="6428434at2759"/>
<dbReference type="Gene3D" id="2.60.210.10">
    <property type="entry name" value="Apoptosis, Tumor Necrosis Factor Receptor Associated Protein 2, Chain A"/>
    <property type="match status" value="1"/>
</dbReference>
<evidence type="ECO:0000259" key="1">
    <source>
        <dbReference type="PROSITE" id="PS50097"/>
    </source>
</evidence>
<accession>A0A8X6UP59</accession>
<dbReference type="EMBL" id="BMAW01130662">
    <property type="protein sequence ID" value="GFU35966.1"/>
    <property type="molecule type" value="Genomic_DNA"/>
</dbReference>
<dbReference type="SUPFAM" id="SSF54695">
    <property type="entry name" value="POZ domain"/>
    <property type="match status" value="1"/>
</dbReference>
<evidence type="ECO:0000259" key="2">
    <source>
        <dbReference type="PROSITE" id="PS50144"/>
    </source>
</evidence>
<dbReference type="InterPro" id="IPR008974">
    <property type="entry name" value="TRAF-like"/>
</dbReference>
<dbReference type="Gene3D" id="1.25.40.420">
    <property type="match status" value="1"/>
</dbReference>
<dbReference type="InterPro" id="IPR002083">
    <property type="entry name" value="MATH/TRAF_dom"/>
</dbReference>
<evidence type="ECO:0000313" key="4">
    <source>
        <dbReference type="Proteomes" id="UP000887013"/>
    </source>
</evidence>
<gene>
    <name evidence="3" type="primary">AVEN_117472_1</name>
    <name evidence="3" type="ORF">NPIL_360441</name>
</gene>
<reference evidence="3" key="1">
    <citation type="submission" date="2020-08" db="EMBL/GenBank/DDBJ databases">
        <title>Multicomponent nature underlies the extraordinary mechanical properties of spider dragline silk.</title>
        <authorList>
            <person name="Kono N."/>
            <person name="Nakamura H."/>
            <person name="Mori M."/>
            <person name="Yoshida Y."/>
            <person name="Ohtoshi R."/>
            <person name="Malay A.D."/>
            <person name="Moran D.A.P."/>
            <person name="Tomita M."/>
            <person name="Numata K."/>
            <person name="Arakawa K."/>
        </authorList>
    </citation>
    <scope>NUCLEOTIDE SEQUENCE</scope>
</reference>
<name>A0A8X6UP59_NEPPI</name>
<feature type="domain" description="MATH" evidence="2">
    <location>
        <begin position="10"/>
        <end position="135"/>
    </location>
</feature>
<keyword evidence="4" id="KW-1185">Reference proteome</keyword>
<proteinExistence type="predicted"/>
<sequence length="502" mass="58315">MENYEHDCKSFTFIWRVKNFGFCWHEANVEITSPTFSVHSIESNLWQLILYPRLIHEEKVSIACFLRLVSEDPSYLALNGNLSFLDSDGTPLQCIDILPGDLSNFVTLRVSRTEVCHKKRSEFLPQNTLTIRCKIWGVKGLIMQEGQCFAETEIIKQRYTYVWRVEGFSTLIHYDEKAEVIKFASTGFPFIAFKLWIDDKETIHIEVNPLDSDNLKSCICCFYLKGVTNKYLKCGQLEFVTRRTKSDVSWKCVLNMTKTDLLEMKESYLQNDVMSLHCDIVFATGAVLEKIERSEYGYCSCQILANSEIVIDSDSDEKHPEFSSDLKEDLKSLYEDSLFYDMNLVADTETFRVHKNVLSARSPVFKTMFTTDMREVGNNCVQIEDLNADTVRRMLMFLYSETLEDLEYESAKNLYFASDKYEIHSLKRRCSFFLENNLQLSNCCDVLCLADIHHDDDLKSSVEDFIARDIVKVIVSEEWINIEKSNPSLTATTLRRLYLRNM</sequence>
<dbReference type="SMART" id="SM00225">
    <property type="entry name" value="BTB"/>
    <property type="match status" value="1"/>
</dbReference>
<dbReference type="PROSITE" id="PS50097">
    <property type="entry name" value="BTB"/>
    <property type="match status" value="1"/>
</dbReference>
<dbReference type="SUPFAM" id="SSF49599">
    <property type="entry name" value="TRAF domain-like"/>
    <property type="match status" value="2"/>
</dbReference>